<dbReference type="PANTHER" id="PTHR43648">
    <property type="entry name" value="ELECTRON TRANSFER FLAVOPROTEIN BETA SUBUNIT LYSINE METHYLTRANSFERASE"/>
    <property type="match status" value="1"/>
</dbReference>
<comment type="similarity">
    <text evidence="1 6">Belongs to the methyltransferase superfamily. PrmA family.</text>
</comment>
<dbReference type="GO" id="GO:0032259">
    <property type="term" value="P:methylation"/>
    <property type="evidence" value="ECO:0007669"/>
    <property type="project" value="UniProtKB-KW"/>
</dbReference>
<proteinExistence type="inferred from homology"/>
<keyword evidence="5 6" id="KW-0949">S-adenosyl-L-methionine</keyword>
<evidence type="ECO:0000313" key="7">
    <source>
        <dbReference type="EMBL" id="RAV22148.1"/>
    </source>
</evidence>
<dbReference type="GO" id="GO:0005840">
    <property type="term" value="C:ribosome"/>
    <property type="evidence" value="ECO:0007669"/>
    <property type="project" value="UniProtKB-KW"/>
</dbReference>
<keyword evidence="4 6" id="KW-0808">Transferase</keyword>
<dbReference type="HAMAP" id="MF_00735">
    <property type="entry name" value="Methyltr_PrmA"/>
    <property type="match status" value="1"/>
</dbReference>
<dbReference type="PIRSF" id="PIRSF000401">
    <property type="entry name" value="RPL11_MTase"/>
    <property type="match status" value="1"/>
</dbReference>
<name>A0A329MS82_9BACL</name>
<organism evidence="7 8">
    <name type="scientific">Paenibacillus contaminans</name>
    <dbReference type="NCBI Taxonomy" id="450362"/>
    <lineage>
        <taxon>Bacteria</taxon>
        <taxon>Bacillati</taxon>
        <taxon>Bacillota</taxon>
        <taxon>Bacilli</taxon>
        <taxon>Bacillales</taxon>
        <taxon>Paenibacillaceae</taxon>
        <taxon>Paenibacillus</taxon>
    </lineage>
</organism>
<reference evidence="7 8" key="1">
    <citation type="journal article" date="2009" name="Int. J. Syst. Evol. Microbiol.">
        <title>Paenibacillus contaminans sp. nov., isolated from a contaminated laboratory plate.</title>
        <authorList>
            <person name="Chou J.H."/>
            <person name="Lee J.H."/>
            <person name="Lin M.C."/>
            <person name="Chang P.S."/>
            <person name="Arun A.B."/>
            <person name="Young C.C."/>
            <person name="Chen W.M."/>
        </authorList>
    </citation>
    <scope>NUCLEOTIDE SEQUENCE [LARGE SCALE GENOMIC DNA]</scope>
    <source>
        <strain evidence="7 8">CKOBP-6</strain>
    </source>
</reference>
<dbReference type="GO" id="GO:0016279">
    <property type="term" value="F:protein-lysine N-methyltransferase activity"/>
    <property type="evidence" value="ECO:0007669"/>
    <property type="project" value="RHEA"/>
</dbReference>
<evidence type="ECO:0000313" key="8">
    <source>
        <dbReference type="Proteomes" id="UP000250369"/>
    </source>
</evidence>
<gene>
    <name evidence="6" type="primary">prmA</name>
    <name evidence="7" type="ORF">DQG23_06985</name>
</gene>
<dbReference type="InterPro" id="IPR050078">
    <property type="entry name" value="Ribosomal_L11_MeTrfase_PrmA"/>
</dbReference>
<evidence type="ECO:0000256" key="5">
    <source>
        <dbReference type="ARBA" id="ARBA00022691"/>
    </source>
</evidence>
<dbReference type="OrthoDB" id="9785995at2"/>
<comment type="subcellular location">
    <subcellularLocation>
        <location evidence="6">Cytoplasm</location>
    </subcellularLocation>
</comment>
<evidence type="ECO:0000256" key="2">
    <source>
        <dbReference type="ARBA" id="ARBA00022490"/>
    </source>
</evidence>
<dbReference type="Proteomes" id="UP000250369">
    <property type="component" value="Unassembled WGS sequence"/>
</dbReference>
<comment type="catalytic activity">
    <reaction evidence="6">
        <text>L-lysyl-[protein] + 3 S-adenosyl-L-methionine = N(6),N(6),N(6)-trimethyl-L-lysyl-[protein] + 3 S-adenosyl-L-homocysteine + 3 H(+)</text>
        <dbReference type="Rhea" id="RHEA:54192"/>
        <dbReference type="Rhea" id="RHEA-COMP:9752"/>
        <dbReference type="Rhea" id="RHEA-COMP:13826"/>
        <dbReference type="ChEBI" id="CHEBI:15378"/>
        <dbReference type="ChEBI" id="CHEBI:29969"/>
        <dbReference type="ChEBI" id="CHEBI:57856"/>
        <dbReference type="ChEBI" id="CHEBI:59789"/>
        <dbReference type="ChEBI" id="CHEBI:61961"/>
    </reaction>
</comment>
<evidence type="ECO:0000256" key="1">
    <source>
        <dbReference type="ARBA" id="ARBA00009741"/>
    </source>
</evidence>
<dbReference type="EMBL" id="QMFB01000003">
    <property type="protein sequence ID" value="RAV22148.1"/>
    <property type="molecule type" value="Genomic_DNA"/>
</dbReference>
<dbReference type="PANTHER" id="PTHR43648:SF1">
    <property type="entry name" value="ELECTRON TRANSFER FLAVOPROTEIN BETA SUBUNIT LYSINE METHYLTRANSFERASE"/>
    <property type="match status" value="1"/>
</dbReference>
<dbReference type="AlphaFoldDB" id="A0A329MS82"/>
<comment type="function">
    <text evidence="6">Methylates ribosomal protein L11.</text>
</comment>
<dbReference type="Gene3D" id="3.40.50.150">
    <property type="entry name" value="Vaccinia Virus protein VP39"/>
    <property type="match status" value="1"/>
</dbReference>
<keyword evidence="3 6" id="KW-0489">Methyltransferase</keyword>
<dbReference type="SUPFAM" id="SSF53335">
    <property type="entry name" value="S-adenosyl-L-methionine-dependent methyltransferases"/>
    <property type="match status" value="1"/>
</dbReference>
<feature type="binding site" evidence="6">
    <location>
        <position position="161"/>
    </location>
    <ligand>
        <name>S-adenosyl-L-methionine</name>
        <dbReference type="ChEBI" id="CHEBI:59789"/>
    </ligand>
</feature>
<dbReference type="GO" id="GO:0005737">
    <property type="term" value="C:cytoplasm"/>
    <property type="evidence" value="ECO:0007669"/>
    <property type="project" value="UniProtKB-SubCell"/>
</dbReference>
<dbReference type="InterPro" id="IPR029063">
    <property type="entry name" value="SAM-dependent_MTases_sf"/>
</dbReference>
<dbReference type="CDD" id="cd02440">
    <property type="entry name" value="AdoMet_MTases"/>
    <property type="match status" value="1"/>
</dbReference>
<dbReference type="RefSeq" id="WP_113030459.1">
    <property type="nucleotide sequence ID" value="NZ_QMFB01000003.1"/>
</dbReference>
<comment type="caution">
    <text evidence="7">The sequence shown here is derived from an EMBL/GenBank/DDBJ whole genome shotgun (WGS) entry which is preliminary data.</text>
</comment>
<protein>
    <recommendedName>
        <fullName evidence="6">Ribosomal protein L11 methyltransferase</fullName>
        <shortName evidence="6">L11 Mtase</shortName>
        <ecNumber evidence="6">2.1.1.-</ecNumber>
    </recommendedName>
</protein>
<keyword evidence="7" id="KW-0687">Ribonucleoprotein</keyword>
<evidence type="ECO:0000256" key="6">
    <source>
        <dbReference type="HAMAP-Rule" id="MF_00735"/>
    </source>
</evidence>
<keyword evidence="8" id="KW-1185">Reference proteome</keyword>
<dbReference type="EC" id="2.1.1.-" evidence="6"/>
<dbReference type="Pfam" id="PF06325">
    <property type="entry name" value="PrmA"/>
    <property type="match status" value="1"/>
</dbReference>
<keyword evidence="7" id="KW-0689">Ribosomal protein</keyword>
<dbReference type="InterPro" id="IPR004498">
    <property type="entry name" value="Ribosomal_PrmA_MeTrfase"/>
</dbReference>
<dbReference type="NCBIfam" id="TIGR00406">
    <property type="entry name" value="prmA"/>
    <property type="match status" value="1"/>
</dbReference>
<feature type="binding site" evidence="6">
    <location>
        <position position="182"/>
    </location>
    <ligand>
        <name>S-adenosyl-L-methionine</name>
        <dbReference type="ChEBI" id="CHEBI:59789"/>
    </ligand>
</feature>
<feature type="binding site" evidence="6">
    <location>
        <position position="204"/>
    </location>
    <ligand>
        <name>S-adenosyl-L-methionine</name>
        <dbReference type="ChEBI" id="CHEBI:59789"/>
    </ligand>
</feature>
<evidence type="ECO:0000256" key="4">
    <source>
        <dbReference type="ARBA" id="ARBA00022679"/>
    </source>
</evidence>
<accession>A0A329MS82</accession>
<keyword evidence="2 6" id="KW-0963">Cytoplasm</keyword>
<evidence type="ECO:0000256" key="3">
    <source>
        <dbReference type="ARBA" id="ARBA00022603"/>
    </source>
</evidence>
<feature type="binding site" evidence="6">
    <location>
        <position position="270"/>
    </location>
    <ligand>
        <name>S-adenosyl-L-methionine</name>
        <dbReference type="ChEBI" id="CHEBI:59789"/>
    </ligand>
</feature>
<sequence length="334" mass="36322">MRWHELTVHTTEEAVEMISNFIHELGAGGVSIEESGTLNKPRDTTYGEWYELPLNDIPEGRVVIKGYFAEGSDMAGTTVELKKRIDELAEYGIDAGNPAIDCIEVDDEEWAHAWKAYFKPIRISDRLTIKPTWEEYEPQPEELVIELDPGMAFGTGTHATTALCLQTIERVVRPGDYVIDVGTGSGILAIAAAKLGAKHVLALDLDPVAVSSAKENAILNGLEPQITVAESDLLQALRAGGMVTEESGQAQTQGNEALGVELPVQVVVANILAEVVVMFVDDVYKALAQGGTYIASGIIEAKRPMVEEALTAAGLTVEERYYELDWVAIVARKR</sequence>